<feature type="compositionally biased region" description="Basic and acidic residues" evidence="5">
    <location>
        <begin position="68"/>
        <end position="81"/>
    </location>
</feature>
<evidence type="ECO:0000256" key="1">
    <source>
        <dbReference type="ARBA" id="ARBA00009053"/>
    </source>
</evidence>
<evidence type="ECO:0000256" key="3">
    <source>
        <dbReference type="ARBA" id="ARBA00023125"/>
    </source>
</evidence>
<name>A0ABQ9EE52_TEGGR</name>
<evidence type="ECO:0000256" key="2">
    <source>
        <dbReference type="ARBA" id="ARBA00023015"/>
    </source>
</evidence>
<comment type="caution">
    <text evidence="7">The sequence shown here is derived from an EMBL/GenBank/DDBJ whole genome shotgun (WGS) entry which is preliminary data.</text>
</comment>
<dbReference type="Pfam" id="PF00808">
    <property type="entry name" value="CBFD_NFYB_HMF"/>
    <property type="match status" value="1"/>
</dbReference>
<keyword evidence="8" id="KW-1185">Reference proteome</keyword>
<dbReference type="EMBL" id="JARBDR010000918">
    <property type="protein sequence ID" value="KAJ8301765.1"/>
    <property type="molecule type" value="Genomic_DNA"/>
</dbReference>
<dbReference type="Proteomes" id="UP001217089">
    <property type="component" value="Unassembled WGS sequence"/>
</dbReference>
<keyword evidence="4" id="KW-0804">Transcription</keyword>
<protein>
    <recommendedName>
        <fullName evidence="6">Transcription factor CBF/NF-Y/archaeal histone domain-containing protein</fullName>
    </recommendedName>
</protein>
<evidence type="ECO:0000259" key="6">
    <source>
        <dbReference type="Pfam" id="PF00808"/>
    </source>
</evidence>
<evidence type="ECO:0000256" key="4">
    <source>
        <dbReference type="ARBA" id="ARBA00023163"/>
    </source>
</evidence>
<keyword evidence="2" id="KW-0805">Transcription regulation</keyword>
<evidence type="ECO:0000256" key="5">
    <source>
        <dbReference type="SAM" id="MobiDB-lite"/>
    </source>
</evidence>
<dbReference type="Gene3D" id="1.10.20.10">
    <property type="entry name" value="Histone, subunit A"/>
    <property type="match status" value="1"/>
</dbReference>
<feature type="region of interest" description="Disordered" evidence="5">
    <location>
        <begin position="47"/>
        <end position="81"/>
    </location>
</feature>
<dbReference type="InterPro" id="IPR027113">
    <property type="entry name" value="Transc_fact_NFYB/HAP3"/>
</dbReference>
<proteinExistence type="inferred from homology"/>
<reference evidence="7 8" key="1">
    <citation type="submission" date="2022-12" db="EMBL/GenBank/DDBJ databases">
        <title>Chromosome-level genome of Tegillarca granosa.</title>
        <authorList>
            <person name="Kim J."/>
        </authorList>
    </citation>
    <scope>NUCLEOTIDE SEQUENCE [LARGE SCALE GENOMIC DNA]</scope>
    <source>
        <strain evidence="7">Teg-2019</strain>
        <tissue evidence="7">Adductor muscle</tissue>
    </source>
</reference>
<dbReference type="InterPro" id="IPR003958">
    <property type="entry name" value="CBFA_NFYB_domain"/>
</dbReference>
<evidence type="ECO:0000313" key="7">
    <source>
        <dbReference type="EMBL" id="KAJ8301765.1"/>
    </source>
</evidence>
<accession>A0ABQ9EE52</accession>
<gene>
    <name evidence="7" type="ORF">KUTeg_020752</name>
</gene>
<dbReference type="InterPro" id="IPR009072">
    <property type="entry name" value="Histone-fold"/>
</dbReference>
<organism evidence="7 8">
    <name type="scientific">Tegillarca granosa</name>
    <name type="common">Malaysian cockle</name>
    <name type="synonym">Anadara granosa</name>
    <dbReference type="NCBI Taxonomy" id="220873"/>
    <lineage>
        <taxon>Eukaryota</taxon>
        <taxon>Metazoa</taxon>
        <taxon>Spiralia</taxon>
        <taxon>Lophotrochozoa</taxon>
        <taxon>Mollusca</taxon>
        <taxon>Bivalvia</taxon>
        <taxon>Autobranchia</taxon>
        <taxon>Pteriomorphia</taxon>
        <taxon>Arcoida</taxon>
        <taxon>Arcoidea</taxon>
        <taxon>Arcidae</taxon>
        <taxon>Tegillarca</taxon>
    </lineage>
</organism>
<sequence>MASEISLARSLTNQYLKAVRMDTTSNSADAAGDNSISDSFLTTSSGQFLVEAGGDGEETLGSAENEDEPRGSDEPLREQDRFLPIANVARIMKKSIPKSGKIAKDAKECVQECSTKGEKGVISTEEGGTIDLPDDTFAHALTNTILQPDQQQQNVIYTAAYPNQITPISFG</sequence>
<dbReference type="SUPFAM" id="SSF47113">
    <property type="entry name" value="Histone-fold"/>
    <property type="match status" value="1"/>
</dbReference>
<dbReference type="PANTHER" id="PTHR11064:SF9">
    <property type="entry name" value="NUCLEAR TRANSCRIPTION FACTOR Y SUBUNIT BETA"/>
    <property type="match status" value="1"/>
</dbReference>
<keyword evidence="3" id="KW-0238">DNA-binding</keyword>
<dbReference type="PANTHER" id="PTHR11064">
    <property type="entry name" value="CCAAT-BINDING TRANSCRIPTION FACTOR-RELATED"/>
    <property type="match status" value="1"/>
</dbReference>
<feature type="domain" description="Transcription factor CBF/NF-Y/archaeal histone" evidence="6">
    <location>
        <begin position="82"/>
        <end position="114"/>
    </location>
</feature>
<comment type="similarity">
    <text evidence="1">Belongs to the NFYB/HAP3 subunit family.</text>
</comment>
<evidence type="ECO:0000313" key="8">
    <source>
        <dbReference type="Proteomes" id="UP001217089"/>
    </source>
</evidence>